<dbReference type="Gene3D" id="3.40.190.10">
    <property type="entry name" value="Periplasmic binding protein-like II"/>
    <property type="match status" value="2"/>
</dbReference>
<dbReference type="SUPFAM" id="SSF53850">
    <property type="entry name" value="Periplasmic binding protein-like II"/>
    <property type="match status" value="1"/>
</dbReference>
<sequence length="265" mass="29552">MMWLRSGAALAWLLIMALIQPVRAEPLLVRLAYVDTDSPPFLNGNGAAAATPPGLAVELVQQAVTDAGFRLELVRLPQLRMLKMLEESQVDGAFIFSYTEERARKFIYPTKTGRPDPSLRATHIIYRAYRRKDGNASWNGNTFENLQKPVGANTGWVIVSTLREKGVEVDDGASGTQGNVGKLRLGRVDIYAGLEPTVDAYLGSNKIEDIEKTGPPLLSRDYYLIFSRNFFSESPAAAQRIWQKLAAVRERMEAQLYRQYQAGNN</sequence>
<organism evidence="1 2">
    <name type="scientific">Parachitinimonas caeni</name>
    <dbReference type="NCBI Taxonomy" id="3031301"/>
    <lineage>
        <taxon>Bacteria</taxon>
        <taxon>Pseudomonadati</taxon>
        <taxon>Pseudomonadota</taxon>
        <taxon>Betaproteobacteria</taxon>
        <taxon>Neisseriales</taxon>
        <taxon>Chitinibacteraceae</taxon>
        <taxon>Parachitinimonas</taxon>
    </lineage>
</organism>
<gene>
    <name evidence="1" type="ORF">PZA18_15075</name>
</gene>
<dbReference type="Proteomes" id="UP001172778">
    <property type="component" value="Unassembled WGS sequence"/>
</dbReference>
<dbReference type="EMBL" id="JARRAF010000018">
    <property type="protein sequence ID" value="MDK2125375.1"/>
    <property type="molecule type" value="Genomic_DNA"/>
</dbReference>
<evidence type="ECO:0000313" key="1">
    <source>
        <dbReference type="EMBL" id="MDK2125375.1"/>
    </source>
</evidence>
<accession>A0ABT7DZ85</accession>
<dbReference type="RefSeq" id="WP_284101683.1">
    <property type="nucleotide sequence ID" value="NZ_JARRAF010000018.1"/>
</dbReference>
<proteinExistence type="predicted"/>
<reference evidence="1" key="1">
    <citation type="submission" date="2023-03" db="EMBL/GenBank/DDBJ databases">
        <title>Chitinimonas shenzhenensis gen. nov., sp. nov., a novel member of family Burkholderiaceae isolated from activated sludge collected in Shen Zhen, China.</title>
        <authorList>
            <person name="Wang X."/>
        </authorList>
    </citation>
    <scope>NUCLEOTIDE SEQUENCE</scope>
    <source>
        <strain evidence="1">DQS-5</strain>
    </source>
</reference>
<comment type="caution">
    <text evidence="1">The sequence shown here is derived from an EMBL/GenBank/DDBJ whole genome shotgun (WGS) entry which is preliminary data.</text>
</comment>
<protein>
    <submittedName>
        <fullName evidence="1">Transporter substrate-binding domain-containing protein</fullName>
    </submittedName>
</protein>
<keyword evidence="2" id="KW-1185">Reference proteome</keyword>
<name>A0ABT7DZ85_9NEIS</name>
<evidence type="ECO:0000313" key="2">
    <source>
        <dbReference type="Proteomes" id="UP001172778"/>
    </source>
</evidence>